<dbReference type="EMBL" id="CAACVG010007699">
    <property type="protein sequence ID" value="VEN46648.1"/>
    <property type="molecule type" value="Genomic_DNA"/>
</dbReference>
<evidence type="ECO:0000313" key="3">
    <source>
        <dbReference type="EMBL" id="VEN46648.1"/>
    </source>
</evidence>
<name>A0A653CFJ4_CALMS</name>
<dbReference type="OrthoDB" id="1928974at2759"/>
<sequence length="366" mass="42975">MNSLLSYGSDDDLDDSSDERNTPVGSLKNLRKQDDTNYDEVQMSLSEDSNDESKSSSTDRGGRHSPKPKEDRHRKDRAGDRDRNSGREKEEDRNGRGSKEDDSRDRGRSRLSDSRGRDRDNRDKYRDSDRGRWDEKRGRSRDRSRDRERYSARDSKHSRDKPLDRDRRDRDRRRSKSPRDSDRPRSRSRSPRRDRSRSNSREKMSRKFPYKRFERGANREKFERMGFEPKKTDNFDPLNPPSEDQKDRFFVPGITGRFRDQIEKRKLLWQKKEDDAPKQGPSKVTTPVATKVWEATTFAQDTDGKVANKFKRLMGIKNVGEGSKPATEVLKKQEEMFSSMEQQYEVARTTTHTMRGVGLGFGSYQR</sequence>
<dbReference type="PANTHER" id="PTHR22426">
    <property type="entry name" value="ARGININE_SERINE-RICH COILED-COIL PROTEIN 2"/>
    <property type="match status" value="1"/>
</dbReference>
<gene>
    <name evidence="3" type="ORF">CALMAC_LOCUS8674</name>
</gene>
<protein>
    <recommendedName>
        <fullName evidence="2">Small acidic protein-like domain-containing protein</fullName>
    </recommendedName>
</protein>
<dbReference type="Proteomes" id="UP000410492">
    <property type="component" value="Unassembled WGS sequence"/>
</dbReference>
<dbReference type="InterPro" id="IPR028124">
    <property type="entry name" value="SMAP_dom"/>
</dbReference>
<feature type="domain" description="Small acidic protein-like" evidence="2">
    <location>
        <begin position="293"/>
        <end position="360"/>
    </location>
</feature>
<organism evidence="3 4">
    <name type="scientific">Callosobruchus maculatus</name>
    <name type="common">Southern cowpea weevil</name>
    <name type="synonym">Pulse bruchid</name>
    <dbReference type="NCBI Taxonomy" id="64391"/>
    <lineage>
        <taxon>Eukaryota</taxon>
        <taxon>Metazoa</taxon>
        <taxon>Ecdysozoa</taxon>
        <taxon>Arthropoda</taxon>
        <taxon>Hexapoda</taxon>
        <taxon>Insecta</taxon>
        <taxon>Pterygota</taxon>
        <taxon>Neoptera</taxon>
        <taxon>Endopterygota</taxon>
        <taxon>Coleoptera</taxon>
        <taxon>Polyphaga</taxon>
        <taxon>Cucujiformia</taxon>
        <taxon>Chrysomeloidea</taxon>
        <taxon>Chrysomelidae</taxon>
        <taxon>Bruchinae</taxon>
        <taxon>Bruchini</taxon>
        <taxon>Callosobruchus</taxon>
    </lineage>
</organism>
<feature type="compositionally biased region" description="Basic and acidic residues" evidence="1">
    <location>
        <begin position="67"/>
        <end position="169"/>
    </location>
</feature>
<keyword evidence="4" id="KW-1185">Reference proteome</keyword>
<dbReference type="Pfam" id="PF15477">
    <property type="entry name" value="SMAP"/>
    <property type="match status" value="1"/>
</dbReference>
<reference evidence="3 4" key="1">
    <citation type="submission" date="2019-01" db="EMBL/GenBank/DDBJ databases">
        <authorList>
            <person name="Sayadi A."/>
        </authorList>
    </citation>
    <scope>NUCLEOTIDE SEQUENCE [LARGE SCALE GENOMIC DNA]</scope>
</reference>
<evidence type="ECO:0000313" key="4">
    <source>
        <dbReference type="Proteomes" id="UP000410492"/>
    </source>
</evidence>
<feature type="region of interest" description="Disordered" evidence="1">
    <location>
        <begin position="1"/>
        <end position="255"/>
    </location>
</feature>
<feature type="compositionally biased region" description="Basic and acidic residues" evidence="1">
    <location>
        <begin position="177"/>
        <end position="234"/>
    </location>
</feature>
<dbReference type="AlphaFoldDB" id="A0A653CFJ4"/>
<evidence type="ECO:0000256" key="1">
    <source>
        <dbReference type="SAM" id="MobiDB-lite"/>
    </source>
</evidence>
<dbReference type="PANTHER" id="PTHR22426:SF2">
    <property type="entry name" value="ARGININE_SERINE-RICH COILED-COIL PROTEIN 2"/>
    <property type="match status" value="1"/>
</dbReference>
<evidence type="ECO:0000259" key="2">
    <source>
        <dbReference type="Pfam" id="PF15477"/>
    </source>
</evidence>
<accession>A0A653CFJ4</accession>
<proteinExistence type="predicted"/>